<dbReference type="Gene3D" id="2.60.40.1190">
    <property type="match status" value="1"/>
</dbReference>
<dbReference type="GO" id="GO:0009055">
    <property type="term" value="F:electron transfer activity"/>
    <property type="evidence" value="ECO:0007669"/>
    <property type="project" value="InterPro"/>
</dbReference>
<evidence type="ECO:0000313" key="10">
    <source>
        <dbReference type="Proteomes" id="UP000011704"/>
    </source>
</evidence>
<dbReference type="Pfam" id="PF09459">
    <property type="entry name" value="EB_dh"/>
    <property type="match status" value="1"/>
</dbReference>
<organism evidence="9 10">
    <name type="scientific">Nitrospina gracilis (strain 3/211)</name>
    <dbReference type="NCBI Taxonomy" id="1266370"/>
    <lineage>
        <taxon>Bacteria</taxon>
        <taxon>Pseudomonadati</taxon>
        <taxon>Nitrospinota/Tectimicrobiota group</taxon>
        <taxon>Nitrospinota</taxon>
        <taxon>Nitrospinia</taxon>
        <taxon>Nitrospinales</taxon>
        <taxon>Nitrospinaceae</taxon>
        <taxon>Nitrospina</taxon>
    </lineage>
</organism>
<evidence type="ECO:0000259" key="8">
    <source>
        <dbReference type="PROSITE" id="PS51007"/>
    </source>
</evidence>
<feature type="region of interest" description="Disordered" evidence="7">
    <location>
        <begin position="486"/>
        <end position="517"/>
    </location>
</feature>
<dbReference type="InterPro" id="IPR036909">
    <property type="entry name" value="Cyt_c-like_dom_sf"/>
</dbReference>
<dbReference type="EMBL" id="CAQJ01000069">
    <property type="protein sequence ID" value="CCQ91343.1"/>
    <property type="molecule type" value="Genomic_DNA"/>
</dbReference>
<keyword evidence="5 6" id="KW-0408">Iron</keyword>
<keyword evidence="2 6" id="KW-0349">Heme</keyword>
<evidence type="ECO:0000313" key="9">
    <source>
        <dbReference type="EMBL" id="CCQ91343.1"/>
    </source>
</evidence>
<evidence type="ECO:0000256" key="6">
    <source>
        <dbReference type="PROSITE-ProRule" id="PRU00433"/>
    </source>
</evidence>
<evidence type="ECO:0000256" key="3">
    <source>
        <dbReference type="ARBA" id="ARBA00022723"/>
    </source>
</evidence>
<evidence type="ECO:0000256" key="1">
    <source>
        <dbReference type="ARBA" id="ARBA00022448"/>
    </source>
</evidence>
<dbReference type="GO" id="GO:0020037">
    <property type="term" value="F:heme binding"/>
    <property type="evidence" value="ECO:0007669"/>
    <property type="project" value="InterPro"/>
</dbReference>
<name>M1Z035_NITG3</name>
<dbReference type="Pfam" id="PF00034">
    <property type="entry name" value="Cytochrom_C"/>
    <property type="match status" value="1"/>
</dbReference>
<evidence type="ECO:0000256" key="5">
    <source>
        <dbReference type="ARBA" id="ARBA00023004"/>
    </source>
</evidence>
<dbReference type="GO" id="GO:0046872">
    <property type="term" value="F:metal ion binding"/>
    <property type="evidence" value="ECO:0007669"/>
    <property type="project" value="UniProtKB-KW"/>
</dbReference>
<dbReference type="RefSeq" id="WP_005009904.1">
    <property type="nucleotide sequence ID" value="NZ_HG422173.1"/>
</dbReference>
<dbReference type="SUPFAM" id="SSF46626">
    <property type="entry name" value="Cytochrome c"/>
    <property type="match status" value="3"/>
</dbReference>
<dbReference type="InterPro" id="IPR009056">
    <property type="entry name" value="Cyt_c-like_dom"/>
</dbReference>
<sequence length="642" mass="72205">MISSVIDKLQRTYRPGLGGLALLVSLLVSPVSAFTNPTSADLPKTITVGSTTYSLPNLDNPLRADKTKLKDHREAGAKLYFTHCYLCHGDLKDGRGVFGDRFSPAPANLRKLVADADKKESYAFWRIAKGGRGLPEAHRPWESAMPEWEGKLTPEEIWQVVLFLFDSVRYPFVPNEPQKASVERGTEVYEKHCLHCHGAKGDGKGIAAPFSSPRPRNFTKGHYKFRSTAFGKIPTDDDMRKMLVTGMPGTTMPSWKHLPEVDRESLVLYLKSLGRKFEKFKKRGKSHKVIPVPEPAPFTLESKERGRKLFIKNCSGCHGVEGRSDGASTHKIVNIAKDQLRPRNLTQSWLFRRSHTRKDLFQTLRTGLSLTAMPRLSPRVHSDETVWDLVNYVYTLSPAVQPAVLEEMRAERVEGPLPDDPEDPAWKLVTAYYFPLGGQLEEEPKSNFTTTSSLWIQAVHNGREIAFRIRWDDPTFDPILKETAKVLESPPPPLPAHLQADPADQPPPPKPKPQKIPDAFALQFPASLGSGNLPHFLNGSPDRPVTLWHWTSYPNQITEWTAQGVSQWSRKGMSQEVKGKVAFRYGQYQLVLKRALTTSDRKRDIQFQTGQEVPIAFNAWDGNEGESGSKKAVSSWYKLILD</sequence>
<keyword evidence="1" id="KW-0813">Transport</keyword>
<feature type="domain" description="Cytochrome c" evidence="8">
    <location>
        <begin position="71"/>
        <end position="168"/>
    </location>
</feature>
<evidence type="ECO:0000256" key="7">
    <source>
        <dbReference type="SAM" id="MobiDB-lite"/>
    </source>
</evidence>
<evidence type="ECO:0000256" key="2">
    <source>
        <dbReference type="ARBA" id="ARBA00022617"/>
    </source>
</evidence>
<dbReference type="Pfam" id="PF13442">
    <property type="entry name" value="Cytochrome_CBB3"/>
    <property type="match status" value="2"/>
</dbReference>
<dbReference type="HOGENOM" id="CLU_426309_0_0_0"/>
<keyword evidence="3 6" id="KW-0479">Metal-binding</keyword>
<dbReference type="PROSITE" id="PS51007">
    <property type="entry name" value="CYTC"/>
    <property type="match status" value="3"/>
</dbReference>
<comment type="caution">
    <text evidence="9">The sequence shown here is derived from an EMBL/GenBank/DDBJ whole genome shotgun (WGS) entry which is preliminary data.</text>
</comment>
<dbReference type="InterPro" id="IPR019020">
    <property type="entry name" value="Cyt-c552/DMSO_Rdtase_haem-bd"/>
</dbReference>
<feature type="domain" description="Cytochrome c" evidence="8">
    <location>
        <begin position="180"/>
        <end position="274"/>
    </location>
</feature>
<dbReference type="PANTHER" id="PTHR35008">
    <property type="entry name" value="BLL4482 PROTEIN-RELATED"/>
    <property type="match status" value="1"/>
</dbReference>
<evidence type="ECO:0000256" key="4">
    <source>
        <dbReference type="ARBA" id="ARBA00022982"/>
    </source>
</evidence>
<dbReference type="Gene3D" id="1.10.760.10">
    <property type="entry name" value="Cytochrome c-like domain"/>
    <property type="match status" value="3"/>
</dbReference>
<gene>
    <name evidence="9" type="ORF">NITGR_620040</name>
</gene>
<feature type="domain" description="Cytochrome c" evidence="8">
    <location>
        <begin position="301"/>
        <end position="397"/>
    </location>
</feature>
<keyword evidence="10" id="KW-1185">Reference proteome</keyword>
<keyword evidence="4" id="KW-0249">Electron transport</keyword>
<dbReference type="PANTHER" id="PTHR35008:SF8">
    <property type="entry name" value="ALCOHOL DEHYDROGENASE CYTOCHROME C SUBUNIT"/>
    <property type="match status" value="1"/>
</dbReference>
<dbReference type="InterPro" id="IPR051459">
    <property type="entry name" value="Cytochrome_c-type_DH"/>
</dbReference>
<protein>
    <submittedName>
        <fullName evidence="9">Putative Triheme cytochrome c</fullName>
    </submittedName>
</protein>
<accession>M1Z035</accession>
<dbReference type="InParanoid" id="M1Z035"/>
<dbReference type="STRING" id="1266370.NITGR_620040"/>
<dbReference type="Proteomes" id="UP000011704">
    <property type="component" value="Unassembled WGS sequence"/>
</dbReference>
<proteinExistence type="predicted"/>
<dbReference type="OrthoDB" id="9811281at2"/>
<reference evidence="9 10" key="1">
    <citation type="journal article" date="2013" name="Front. Microbiol.">
        <title>The genome of Nitrospina gracilis illuminates the metabolism and evolution of the major marine nitrite oxidizer.</title>
        <authorList>
            <person name="Luecker S."/>
            <person name="Nowka B."/>
            <person name="Rattei T."/>
            <person name="Spieck E."/>
            <person name="and Daims H."/>
        </authorList>
    </citation>
    <scope>NUCLEOTIDE SEQUENCE [LARGE SCALE GENOMIC DNA]</scope>
    <source>
        <strain evidence="9 10">3/211</strain>
    </source>
</reference>
<dbReference type="AlphaFoldDB" id="M1Z035"/>